<feature type="region of interest" description="Disordered" evidence="1">
    <location>
        <begin position="75"/>
        <end position="120"/>
    </location>
</feature>
<sequence length="128" mass="14167">MRGTVRAAENAVTDYHDLMNARLRQFEHLVAGELPVLRADLGLDVAACRGLDEYVRGLRYRIVGQFDFHRRTARYRPEEQRHQPAVARRAPLWPVPAGSPSPGSPSPGSVPAGFVPPGVPRLPVHRMG</sequence>
<name>E4NIJ9_KITSK</name>
<dbReference type="RefSeq" id="WP_014140088.1">
    <property type="nucleotide sequence ID" value="NC_016109.1"/>
</dbReference>
<organism evidence="2 3">
    <name type="scientific">Kitasatospora setae (strain ATCC 33774 / DSM 43861 / JCM 3304 / KCC A-0304 / NBRC 14216 / KM-6054)</name>
    <name type="common">Streptomyces setae</name>
    <dbReference type="NCBI Taxonomy" id="452652"/>
    <lineage>
        <taxon>Bacteria</taxon>
        <taxon>Bacillati</taxon>
        <taxon>Actinomycetota</taxon>
        <taxon>Actinomycetes</taxon>
        <taxon>Kitasatosporales</taxon>
        <taxon>Streptomycetaceae</taxon>
        <taxon>Kitasatospora</taxon>
    </lineage>
</organism>
<dbReference type="AlphaFoldDB" id="E4NIJ9"/>
<reference evidence="2 3" key="1">
    <citation type="journal article" date="2010" name="DNA Res.">
        <title>Genome sequence of Kitasatospora setae NBRC 14216T: an evolutionary snapshot of the family Streptomycetaceae.</title>
        <authorList>
            <person name="Ichikawa N."/>
            <person name="Oguchi A."/>
            <person name="Ikeda H."/>
            <person name="Ishikawa J."/>
            <person name="Kitani S."/>
            <person name="Watanabe Y."/>
            <person name="Nakamura S."/>
            <person name="Katano Y."/>
            <person name="Kishi E."/>
            <person name="Sasagawa M."/>
            <person name="Ankai A."/>
            <person name="Fukui S."/>
            <person name="Hashimoto Y."/>
            <person name="Kamata S."/>
            <person name="Otoguro M."/>
            <person name="Tanikawa S."/>
            <person name="Nihira T."/>
            <person name="Horinouchi S."/>
            <person name="Ohnishi Y."/>
            <person name="Hayakawa M."/>
            <person name="Kuzuyama T."/>
            <person name="Arisawa A."/>
            <person name="Nomoto F."/>
            <person name="Miura H."/>
            <person name="Takahashi Y."/>
            <person name="Fujita N."/>
        </authorList>
    </citation>
    <scope>NUCLEOTIDE SEQUENCE [LARGE SCALE GENOMIC DNA]</scope>
    <source>
        <strain evidence="3">ATCC 33774 / DSM 43861 / JCM 3304 / KCC A-0304 / NBRC 14216 / KM-6054</strain>
    </source>
</reference>
<evidence type="ECO:0000313" key="2">
    <source>
        <dbReference type="EMBL" id="BAJ32797.1"/>
    </source>
</evidence>
<proteinExistence type="predicted"/>
<dbReference type="InterPro" id="IPR008949">
    <property type="entry name" value="Isoprenoid_synthase_dom_sf"/>
</dbReference>
<gene>
    <name evidence="2" type="ordered locus">KSE_70390</name>
</gene>
<feature type="compositionally biased region" description="Pro residues" evidence="1">
    <location>
        <begin position="93"/>
        <end position="105"/>
    </location>
</feature>
<dbReference type="HOGENOM" id="CLU_1956685_0_0_11"/>
<evidence type="ECO:0000256" key="1">
    <source>
        <dbReference type="SAM" id="MobiDB-lite"/>
    </source>
</evidence>
<dbReference type="Gene3D" id="1.10.600.10">
    <property type="entry name" value="Farnesyl Diphosphate Synthase"/>
    <property type="match status" value="1"/>
</dbReference>
<feature type="compositionally biased region" description="Low complexity" evidence="1">
    <location>
        <begin position="106"/>
        <end position="116"/>
    </location>
</feature>
<dbReference type="SUPFAM" id="SSF48576">
    <property type="entry name" value="Terpenoid synthases"/>
    <property type="match status" value="1"/>
</dbReference>
<dbReference type="Proteomes" id="UP000007076">
    <property type="component" value="Chromosome"/>
</dbReference>
<dbReference type="KEGG" id="ksk:KSE_70390"/>
<accession>E4NIJ9</accession>
<dbReference type="PATRIC" id="fig|452652.3.peg.7073"/>
<evidence type="ECO:0000313" key="3">
    <source>
        <dbReference type="Proteomes" id="UP000007076"/>
    </source>
</evidence>
<protein>
    <submittedName>
        <fullName evidence="2">Uncharacterized protein</fullName>
    </submittedName>
</protein>
<dbReference type="STRING" id="452652.KSE_70390"/>
<keyword evidence="3" id="KW-1185">Reference proteome</keyword>
<dbReference type="EMBL" id="AP010968">
    <property type="protein sequence ID" value="BAJ32797.1"/>
    <property type="molecule type" value="Genomic_DNA"/>
</dbReference>